<dbReference type="PROSITE" id="PS01124">
    <property type="entry name" value="HTH_ARAC_FAMILY_2"/>
    <property type="match status" value="1"/>
</dbReference>
<keyword evidence="3" id="KW-0804">Transcription</keyword>
<evidence type="ECO:0000256" key="3">
    <source>
        <dbReference type="ARBA" id="ARBA00023163"/>
    </source>
</evidence>
<evidence type="ECO:0000313" key="5">
    <source>
        <dbReference type="EMBL" id="MFD1047459.1"/>
    </source>
</evidence>
<sequence>MHENLGEQLTIDDMARTAMFSKFHFSRIFQRATGVSPGRFLSAIRLQEAKRLLVSTTLSVTEISHQVGYASVGTFSSRFRTSVGVSPTMYRRLGGFTSRICPDARSRITPRRSATIQGNVRSSAGMRPGAVFLGLFPDRLPQGQPIRCAVLDQPGAYTLEDVPQGIWYLLAYAGEIEPDDDIAFVPAQRGSALVGSVGPITIRPETFIRPADVRLRRMNAFDPPVLLALMDEQSVS</sequence>
<evidence type="ECO:0000313" key="6">
    <source>
        <dbReference type="Proteomes" id="UP001597045"/>
    </source>
</evidence>
<keyword evidence="2" id="KW-0238">DNA-binding</keyword>
<dbReference type="SUPFAM" id="SSF46689">
    <property type="entry name" value="Homeodomain-like"/>
    <property type="match status" value="2"/>
</dbReference>
<dbReference type="InterPro" id="IPR009057">
    <property type="entry name" value="Homeodomain-like_sf"/>
</dbReference>
<evidence type="ECO:0000256" key="1">
    <source>
        <dbReference type="ARBA" id="ARBA00023015"/>
    </source>
</evidence>
<proteinExistence type="predicted"/>
<reference evidence="6" key="1">
    <citation type="journal article" date="2019" name="Int. J. Syst. Evol. Microbiol.">
        <title>The Global Catalogue of Microorganisms (GCM) 10K type strain sequencing project: providing services to taxonomists for standard genome sequencing and annotation.</title>
        <authorList>
            <consortium name="The Broad Institute Genomics Platform"/>
            <consortium name="The Broad Institute Genome Sequencing Center for Infectious Disease"/>
            <person name="Wu L."/>
            <person name="Ma J."/>
        </authorList>
    </citation>
    <scope>NUCLEOTIDE SEQUENCE [LARGE SCALE GENOMIC DNA]</scope>
    <source>
        <strain evidence="6">JCM 31486</strain>
    </source>
</reference>
<organism evidence="5 6">
    <name type="scientific">Kibdelosporangium lantanae</name>
    <dbReference type="NCBI Taxonomy" id="1497396"/>
    <lineage>
        <taxon>Bacteria</taxon>
        <taxon>Bacillati</taxon>
        <taxon>Actinomycetota</taxon>
        <taxon>Actinomycetes</taxon>
        <taxon>Pseudonocardiales</taxon>
        <taxon>Pseudonocardiaceae</taxon>
        <taxon>Kibdelosporangium</taxon>
    </lineage>
</organism>
<dbReference type="InterPro" id="IPR018062">
    <property type="entry name" value="HTH_AraC-typ_CS"/>
</dbReference>
<feature type="domain" description="HTH araC/xylS-type" evidence="4">
    <location>
        <begin position="1"/>
        <end position="93"/>
    </location>
</feature>
<evidence type="ECO:0000259" key="4">
    <source>
        <dbReference type="PROSITE" id="PS01124"/>
    </source>
</evidence>
<keyword evidence="6" id="KW-1185">Reference proteome</keyword>
<dbReference type="PANTHER" id="PTHR46796">
    <property type="entry name" value="HTH-TYPE TRANSCRIPTIONAL ACTIVATOR RHAS-RELATED"/>
    <property type="match status" value="1"/>
</dbReference>
<dbReference type="PROSITE" id="PS00041">
    <property type="entry name" value="HTH_ARAC_FAMILY_1"/>
    <property type="match status" value="1"/>
</dbReference>
<dbReference type="Gene3D" id="1.10.10.60">
    <property type="entry name" value="Homeodomain-like"/>
    <property type="match status" value="2"/>
</dbReference>
<gene>
    <name evidence="5" type="ORF">ACFQ1S_18905</name>
</gene>
<dbReference type="InterPro" id="IPR018060">
    <property type="entry name" value="HTH_AraC"/>
</dbReference>
<protein>
    <submittedName>
        <fullName evidence="5">Helix-turn-helix domain-containing protein</fullName>
    </submittedName>
</protein>
<accession>A0ABW3MCY5</accession>
<dbReference type="Proteomes" id="UP001597045">
    <property type="component" value="Unassembled WGS sequence"/>
</dbReference>
<dbReference type="SMART" id="SM00342">
    <property type="entry name" value="HTH_ARAC"/>
    <property type="match status" value="1"/>
</dbReference>
<evidence type="ECO:0000256" key="2">
    <source>
        <dbReference type="ARBA" id="ARBA00023125"/>
    </source>
</evidence>
<name>A0ABW3MCY5_9PSEU</name>
<dbReference type="PRINTS" id="PR00032">
    <property type="entry name" value="HTHARAC"/>
</dbReference>
<dbReference type="Pfam" id="PF12833">
    <property type="entry name" value="HTH_18"/>
    <property type="match status" value="1"/>
</dbReference>
<dbReference type="EMBL" id="JBHTIS010001087">
    <property type="protein sequence ID" value="MFD1047459.1"/>
    <property type="molecule type" value="Genomic_DNA"/>
</dbReference>
<comment type="caution">
    <text evidence="5">The sequence shown here is derived from an EMBL/GenBank/DDBJ whole genome shotgun (WGS) entry which is preliminary data.</text>
</comment>
<keyword evidence="1" id="KW-0805">Transcription regulation</keyword>
<dbReference type="InterPro" id="IPR050204">
    <property type="entry name" value="AraC_XylS_family_regulators"/>
</dbReference>
<dbReference type="InterPro" id="IPR020449">
    <property type="entry name" value="Tscrpt_reg_AraC-type_HTH"/>
</dbReference>